<sequence>MSFKASRRSFLKSSALAGLVPSLPPGLLPAHELTDDSSVESTKDKGLVFLFQGDSITDGNRGRTTDPNHIMGHGYAFSIASRIGADFPEDGFTFYNRGISGNKVTDLQKRWQADTLDLKPDVLSLLIGINDAGAVINKSAEAISLEQFESIYRGLLTDSKRQNPDTLFVLGLPFVYPVGKRKENWELWRDDTAKRQVIVQKLATEFNAVLVDYPALFDKAITKAPAEYWIWDGIHPTVFAHELMAREWIKQVSTRLKFLKKYRHS</sequence>
<dbReference type="EMBL" id="WPIN01000022">
    <property type="protein sequence ID" value="MVM35329.1"/>
    <property type="molecule type" value="Genomic_DNA"/>
</dbReference>
<gene>
    <name evidence="2" type="ORF">GO755_35230</name>
</gene>
<accession>A0A7K1SNF5</accession>
<protein>
    <submittedName>
        <fullName evidence="2">Lysophospholipase</fullName>
    </submittedName>
</protein>
<feature type="domain" description="SGNH hydrolase-type esterase" evidence="1">
    <location>
        <begin position="53"/>
        <end position="242"/>
    </location>
</feature>
<keyword evidence="3" id="KW-1185">Reference proteome</keyword>
<dbReference type="PANTHER" id="PTHR30383">
    <property type="entry name" value="THIOESTERASE 1/PROTEASE 1/LYSOPHOSPHOLIPASE L1"/>
    <property type="match status" value="1"/>
</dbReference>
<dbReference type="Pfam" id="PF13472">
    <property type="entry name" value="Lipase_GDSL_2"/>
    <property type="match status" value="1"/>
</dbReference>
<dbReference type="RefSeq" id="WP_157590142.1">
    <property type="nucleotide sequence ID" value="NZ_WPIN01000022.1"/>
</dbReference>
<dbReference type="InterPro" id="IPR051532">
    <property type="entry name" value="Ester_Hydrolysis_Enzymes"/>
</dbReference>
<dbReference type="InterPro" id="IPR006311">
    <property type="entry name" value="TAT_signal"/>
</dbReference>
<dbReference type="InterPro" id="IPR036514">
    <property type="entry name" value="SGNH_hydro_sf"/>
</dbReference>
<dbReference type="PROSITE" id="PS51318">
    <property type="entry name" value="TAT"/>
    <property type="match status" value="1"/>
</dbReference>
<dbReference type="PANTHER" id="PTHR30383:SF5">
    <property type="entry name" value="SGNH HYDROLASE-TYPE ESTERASE DOMAIN-CONTAINING PROTEIN"/>
    <property type="match status" value="1"/>
</dbReference>
<evidence type="ECO:0000313" key="3">
    <source>
        <dbReference type="Proteomes" id="UP000436006"/>
    </source>
</evidence>
<dbReference type="AlphaFoldDB" id="A0A7K1SNF5"/>
<dbReference type="SUPFAM" id="SSF52266">
    <property type="entry name" value="SGNH hydrolase"/>
    <property type="match status" value="1"/>
</dbReference>
<evidence type="ECO:0000313" key="2">
    <source>
        <dbReference type="EMBL" id="MVM35329.1"/>
    </source>
</evidence>
<comment type="caution">
    <text evidence="2">The sequence shown here is derived from an EMBL/GenBank/DDBJ whole genome shotgun (WGS) entry which is preliminary data.</text>
</comment>
<name>A0A7K1SNF5_9BACT</name>
<reference evidence="2 3" key="1">
    <citation type="submission" date="2019-12" db="EMBL/GenBank/DDBJ databases">
        <title>Spirosoma sp. HMF4905 genome sequencing and assembly.</title>
        <authorList>
            <person name="Kang H."/>
            <person name="Cha I."/>
            <person name="Kim H."/>
            <person name="Joh K."/>
        </authorList>
    </citation>
    <scope>NUCLEOTIDE SEQUENCE [LARGE SCALE GENOMIC DNA]</scope>
    <source>
        <strain evidence="2 3">HMF4905</strain>
    </source>
</reference>
<dbReference type="Gene3D" id="3.40.50.1110">
    <property type="entry name" value="SGNH hydrolase"/>
    <property type="match status" value="1"/>
</dbReference>
<evidence type="ECO:0000259" key="1">
    <source>
        <dbReference type="Pfam" id="PF13472"/>
    </source>
</evidence>
<proteinExistence type="predicted"/>
<dbReference type="Proteomes" id="UP000436006">
    <property type="component" value="Unassembled WGS sequence"/>
</dbReference>
<dbReference type="GO" id="GO:0004622">
    <property type="term" value="F:phosphatidylcholine lysophospholipase activity"/>
    <property type="evidence" value="ECO:0007669"/>
    <property type="project" value="TreeGrafter"/>
</dbReference>
<dbReference type="CDD" id="cd01834">
    <property type="entry name" value="SGNH_hydrolase_like_2"/>
    <property type="match status" value="1"/>
</dbReference>
<dbReference type="InterPro" id="IPR013830">
    <property type="entry name" value="SGNH_hydro"/>
</dbReference>
<organism evidence="2 3">
    <name type="scientific">Spirosoma arboris</name>
    <dbReference type="NCBI Taxonomy" id="2682092"/>
    <lineage>
        <taxon>Bacteria</taxon>
        <taxon>Pseudomonadati</taxon>
        <taxon>Bacteroidota</taxon>
        <taxon>Cytophagia</taxon>
        <taxon>Cytophagales</taxon>
        <taxon>Cytophagaceae</taxon>
        <taxon>Spirosoma</taxon>
    </lineage>
</organism>